<dbReference type="InterPro" id="IPR005126">
    <property type="entry name" value="NapC/NirT_cyt_c_N"/>
</dbReference>
<evidence type="ECO:0000256" key="3">
    <source>
        <dbReference type="ARBA" id="ARBA00022448"/>
    </source>
</evidence>
<evidence type="ECO:0000256" key="15">
    <source>
        <dbReference type="SAM" id="Phobius"/>
    </source>
</evidence>
<dbReference type="InterPro" id="IPR038266">
    <property type="entry name" value="NapC/NirT_cytc_sf"/>
</dbReference>
<evidence type="ECO:0000256" key="7">
    <source>
        <dbReference type="ARBA" id="ARBA00022723"/>
    </source>
</evidence>
<feature type="region of interest" description="Disordered" evidence="14">
    <location>
        <begin position="216"/>
        <end position="237"/>
    </location>
</feature>
<dbReference type="GO" id="GO:0046872">
    <property type="term" value="F:metal ion binding"/>
    <property type="evidence" value="ECO:0007669"/>
    <property type="project" value="UniProtKB-KW"/>
</dbReference>
<comment type="caution">
    <text evidence="17">The sequence shown here is derived from an EMBL/GenBank/DDBJ whole genome shotgun (WGS) entry which is preliminary data.</text>
</comment>
<dbReference type="GO" id="GO:0005886">
    <property type="term" value="C:plasma membrane"/>
    <property type="evidence" value="ECO:0007669"/>
    <property type="project" value="UniProtKB-SubCell"/>
</dbReference>
<evidence type="ECO:0000256" key="8">
    <source>
        <dbReference type="ARBA" id="ARBA00022982"/>
    </source>
</evidence>
<dbReference type="GO" id="GO:0009055">
    <property type="term" value="F:electron transfer activity"/>
    <property type="evidence" value="ECO:0007669"/>
    <property type="project" value="TreeGrafter"/>
</dbReference>
<dbReference type="InterPro" id="IPR051174">
    <property type="entry name" value="Cytochrome_c-type_ET"/>
</dbReference>
<keyword evidence="4" id="KW-1003">Cell membrane</keyword>
<name>A0A4R1NNU9_9RHOB</name>
<evidence type="ECO:0000256" key="13">
    <source>
        <dbReference type="ARBA" id="ARBA00074074"/>
    </source>
</evidence>
<evidence type="ECO:0000313" key="17">
    <source>
        <dbReference type="EMBL" id="TCL10117.1"/>
    </source>
</evidence>
<evidence type="ECO:0000256" key="6">
    <source>
        <dbReference type="ARBA" id="ARBA00022692"/>
    </source>
</evidence>
<dbReference type="PANTHER" id="PTHR30333:SF1">
    <property type="entry name" value="CYTOCHROME C-TYPE PROTEIN NAPC"/>
    <property type="match status" value="1"/>
</dbReference>
<feature type="compositionally biased region" description="Basic and acidic residues" evidence="14">
    <location>
        <begin position="219"/>
        <end position="237"/>
    </location>
</feature>
<dbReference type="InterPro" id="IPR036280">
    <property type="entry name" value="Multihaem_cyt_sf"/>
</dbReference>
<protein>
    <recommendedName>
        <fullName evidence="13">Cytochrome c-type protein NapC</fullName>
    </recommendedName>
</protein>
<keyword evidence="5" id="KW-0349">Heme</keyword>
<evidence type="ECO:0000256" key="9">
    <source>
        <dbReference type="ARBA" id="ARBA00022989"/>
    </source>
</evidence>
<reference evidence="17 18" key="1">
    <citation type="submission" date="2019-03" db="EMBL/GenBank/DDBJ databases">
        <title>Genomic Encyclopedia of Archaeal and Bacterial Type Strains, Phase II (KMG-II): from individual species to whole genera.</title>
        <authorList>
            <person name="Goeker M."/>
        </authorList>
    </citation>
    <scope>NUCLEOTIDE SEQUENCE [LARGE SCALE GENOMIC DNA]</scope>
    <source>
        <strain evidence="17 18">DSM 26433</strain>
    </source>
</reference>
<evidence type="ECO:0000256" key="14">
    <source>
        <dbReference type="SAM" id="MobiDB-lite"/>
    </source>
</evidence>
<dbReference type="OrthoDB" id="7360653at2"/>
<feature type="transmembrane region" description="Helical" evidence="15">
    <location>
        <begin position="28"/>
        <end position="53"/>
    </location>
</feature>
<dbReference type="EMBL" id="SMGR01000001">
    <property type="protein sequence ID" value="TCL10117.1"/>
    <property type="molecule type" value="Genomic_DNA"/>
</dbReference>
<proteinExistence type="inferred from homology"/>
<comment type="subcellular location">
    <subcellularLocation>
        <location evidence="1">Cell membrane</location>
        <topology evidence="1">Single-pass membrane protein</topology>
    </subcellularLocation>
</comment>
<dbReference type="PANTHER" id="PTHR30333">
    <property type="entry name" value="CYTOCHROME C-TYPE PROTEIN"/>
    <property type="match status" value="1"/>
</dbReference>
<evidence type="ECO:0000256" key="5">
    <source>
        <dbReference type="ARBA" id="ARBA00022617"/>
    </source>
</evidence>
<evidence type="ECO:0000259" key="16">
    <source>
        <dbReference type="Pfam" id="PF03264"/>
    </source>
</evidence>
<dbReference type="Pfam" id="PF03264">
    <property type="entry name" value="Cytochrom_NNT"/>
    <property type="match status" value="1"/>
</dbReference>
<keyword evidence="18" id="KW-1185">Reference proteome</keyword>
<dbReference type="GO" id="GO:0009061">
    <property type="term" value="P:anaerobic respiration"/>
    <property type="evidence" value="ECO:0007669"/>
    <property type="project" value="TreeGrafter"/>
</dbReference>
<sequence>MSDQDNNTGKKPGFIRRVWTALWSPTSAWSLGTLLVGGFVAGILFWGSFHWALELTNTEKFCISCHSMERNFVEYQDTVHYNNHSGVRATCPDCHVPKEWQHKIKAKIMASKDVYHHLVGTINTEEKYQAHRLHMASLSWAKMKQSDSRECRNCHKFEYMDFTIQENRAAASHQTAIDEGKTCIDCHQGIAHKLPENYLDKYREVVDELAANGDIPLPEGKDVATAKSELRDHLSTN</sequence>
<keyword evidence="10" id="KW-0408">Iron</keyword>
<comment type="similarity">
    <text evidence="2">Belongs to the NapC/NirT/NrfH family.</text>
</comment>
<evidence type="ECO:0000256" key="4">
    <source>
        <dbReference type="ARBA" id="ARBA00022475"/>
    </source>
</evidence>
<keyword evidence="7" id="KW-0479">Metal-binding</keyword>
<dbReference type="SUPFAM" id="SSF48695">
    <property type="entry name" value="Multiheme cytochromes"/>
    <property type="match status" value="1"/>
</dbReference>
<dbReference type="Gene3D" id="1.10.3820.10">
    <property type="entry name" value="Di-heme elbow motif domain"/>
    <property type="match status" value="1"/>
</dbReference>
<accession>A0A4R1NNU9</accession>
<feature type="domain" description="NapC/NirT cytochrome c N-terminal" evidence="16">
    <location>
        <begin position="26"/>
        <end position="196"/>
    </location>
</feature>
<evidence type="ECO:0000256" key="2">
    <source>
        <dbReference type="ARBA" id="ARBA00007395"/>
    </source>
</evidence>
<gene>
    <name evidence="17" type="ORF">BXY66_2186</name>
</gene>
<comment type="function">
    <text evidence="12">Mediates electron flow from quinones to the NapAB complex.</text>
</comment>
<evidence type="ECO:0000256" key="12">
    <source>
        <dbReference type="ARBA" id="ARBA00055242"/>
    </source>
</evidence>
<dbReference type="FunFam" id="1.10.3820.10:FF:000001">
    <property type="entry name" value="Cytochrome c-type protein"/>
    <property type="match status" value="1"/>
</dbReference>
<keyword evidence="9 15" id="KW-1133">Transmembrane helix</keyword>
<keyword evidence="11 15" id="KW-0472">Membrane</keyword>
<evidence type="ECO:0000313" key="18">
    <source>
        <dbReference type="Proteomes" id="UP000295673"/>
    </source>
</evidence>
<organism evidence="17 18">
    <name type="scientific">Shimia isoporae</name>
    <dbReference type="NCBI Taxonomy" id="647720"/>
    <lineage>
        <taxon>Bacteria</taxon>
        <taxon>Pseudomonadati</taxon>
        <taxon>Pseudomonadota</taxon>
        <taxon>Alphaproteobacteria</taxon>
        <taxon>Rhodobacterales</taxon>
        <taxon>Roseobacteraceae</taxon>
    </lineage>
</organism>
<keyword evidence="6 15" id="KW-0812">Transmembrane</keyword>
<dbReference type="AlphaFoldDB" id="A0A4R1NNU9"/>
<keyword evidence="8" id="KW-0249">Electron transport</keyword>
<evidence type="ECO:0000256" key="10">
    <source>
        <dbReference type="ARBA" id="ARBA00023004"/>
    </source>
</evidence>
<evidence type="ECO:0000256" key="1">
    <source>
        <dbReference type="ARBA" id="ARBA00004162"/>
    </source>
</evidence>
<dbReference type="Proteomes" id="UP000295673">
    <property type="component" value="Unassembled WGS sequence"/>
</dbReference>
<evidence type="ECO:0000256" key="11">
    <source>
        <dbReference type="ARBA" id="ARBA00023136"/>
    </source>
</evidence>
<dbReference type="RefSeq" id="WP_132860091.1">
    <property type="nucleotide sequence ID" value="NZ_SMGR01000001.1"/>
</dbReference>
<keyword evidence="3" id="KW-0813">Transport</keyword>